<evidence type="ECO:0000313" key="3">
    <source>
        <dbReference type="EMBL" id="XAH74422.1"/>
    </source>
</evidence>
<dbReference type="InterPro" id="IPR008979">
    <property type="entry name" value="Galactose-bd-like_sf"/>
</dbReference>
<evidence type="ECO:0000256" key="1">
    <source>
        <dbReference type="ARBA" id="ARBA00023295"/>
    </source>
</evidence>
<name>A0ABZ3EXN1_9FIRM</name>
<proteinExistence type="predicted"/>
<feature type="domain" description="F5/8 type C" evidence="2">
    <location>
        <begin position="60"/>
        <end position="208"/>
    </location>
</feature>
<keyword evidence="4" id="KW-1185">Reference proteome</keyword>
<dbReference type="Gene3D" id="2.60.120.260">
    <property type="entry name" value="Galactose-binding domain-like"/>
    <property type="match status" value="1"/>
</dbReference>
<accession>A0ABZ3EXN1</accession>
<organism evidence="3 4">
    <name type="scientific">Kineothrix sedimenti</name>
    <dbReference type="NCBI Taxonomy" id="3123317"/>
    <lineage>
        <taxon>Bacteria</taxon>
        <taxon>Bacillati</taxon>
        <taxon>Bacillota</taxon>
        <taxon>Clostridia</taxon>
        <taxon>Lachnospirales</taxon>
        <taxon>Lachnospiraceae</taxon>
        <taxon>Kineothrix</taxon>
    </lineage>
</organism>
<dbReference type="InterPro" id="IPR000421">
    <property type="entry name" value="FA58C"/>
</dbReference>
<dbReference type="RefSeq" id="WP_342758014.1">
    <property type="nucleotide sequence ID" value="NZ_CP146256.1"/>
</dbReference>
<evidence type="ECO:0000259" key="2">
    <source>
        <dbReference type="PROSITE" id="PS50022"/>
    </source>
</evidence>
<evidence type="ECO:0000313" key="4">
    <source>
        <dbReference type="Proteomes" id="UP001451571"/>
    </source>
</evidence>
<protein>
    <submittedName>
        <fullName evidence="3">Discoidin domain-containing protein</fullName>
    </submittedName>
</protein>
<dbReference type="EMBL" id="CP146256">
    <property type="protein sequence ID" value="XAH74422.1"/>
    <property type="molecule type" value="Genomic_DNA"/>
</dbReference>
<gene>
    <name evidence="3" type="ORF">V6984_01245</name>
</gene>
<reference evidence="3 4" key="1">
    <citation type="submission" date="2024-02" db="EMBL/GenBank/DDBJ databases">
        <title>Bacterial strain from lacustrine sediment.</title>
        <authorList>
            <person name="Petit C."/>
            <person name="Fadhlaoui K."/>
        </authorList>
    </citation>
    <scope>NUCLEOTIDE SEQUENCE [LARGE SCALE GENOMIC DNA]</scope>
    <source>
        <strain evidence="3 4">IPX-CK</strain>
    </source>
</reference>
<dbReference type="Pfam" id="PF00754">
    <property type="entry name" value="F5_F8_type_C"/>
    <property type="match status" value="1"/>
</dbReference>
<dbReference type="PROSITE" id="PS50022">
    <property type="entry name" value="FA58C_3"/>
    <property type="match status" value="1"/>
</dbReference>
<sequence length="210" mass="23228">MKKGGIIVLALMLVSWAALFIYDMRIGEGEEVKMPEANVTVVEAPEQSTPMEHEAFIKEEYVSQVPEGDNLALEGKIDASSFADVYVPKKAIDGKTAGPSYWEGEGNNYPNILTLELSQPASIHGIRVSLCPQKIWGKRTQEFAVRISGDGVNYEELFPLQAYDFDPDRGNEAIINFEETDAKYIELEFTSNTGGAGAQVAEFEVYGSYR</sequence>
<keyword evidence="1" id="KW-0326">Glycosidase</keyword>
<dbReference type="SUPFAM" id="SSF49785">
    <property type="entry name" value="Galactose-binding domain-like"/>
    <property type="match status" value="1"/>
</dbReference>
<dbReference type="Proteomes" id="UP001451571">
    <property type="component" value="Chromosome"/>
</dbReference>
<keyword evidence="1" id="KW-0378">Hydrolase</keyword>